<dbReference type="EMBL" id="VSKL01000001">
    <property type="protein sequence ID" value="TYB75582.1"/>
    <property type="molecule type" value="Genomic_DNA"/>
</dbReference>
<accession>A0A5D0R232</accession>
<dbReference type="Proteomes" id="UP000324358">
    <property type="component" value="Unassembled WGS sequence"/>
</dbReference>
<dbReference type="AlphaFoldDB" id="A0A5D0R232"/>
<dbReference type="RefSeq" id="WP_066248409.1">
    <property type="nucleotide sequence ID" value="NZ_VSKL01000001.1"/>
</dbReference>
<keyword evidence="4" id="KW-1185">Reference proteome</keyword>
<dbReference type="OrthoDB" id="1068986at2"/>
<comment type="caution">
    <text evidence="3">The sequence shown here is derived from an EMBL/GenBank/DDBJ whole genome shotgun (WGS) entry which is preliminary data.</text>
</comment>
<evidence type="ECO:0000313" key="4">
    <source>
        <dbReference type="Proteomes" id="UP000324358"/>
    </source>
</evidence>
<feature type="chain" id="PRO_5022930453" evidence="2">
    <location>
        <begin position="24"/>
        <end position="306"/>
    </location>
</feature>
<dbReference type="Pfam" id="PF09697">
    <property type="entry name" value="Porph_ging"/>
    <property type="match status" value="1"/>
</dbReference>
<organism evidence="3 4">
    <name type="scientific">Bizionia algoritergicola</name>
    <dbReference type="NCBI Taxonomy" id="291187"/>
    <lineage>
        <taxon>Bacteria</taxon>
        <taxon>Pseudomonadati</taxon>
        <taxon>Bacteroidota</taxon>
        <taxon>Flavobacteriia</taxon>
        <taxon>Flavobacteriales</taxon>
        <taxon>Flavobacteriaceae</taxon>
        <taxon>Bizionia</taxon>
    </lineage>
</organism>
<reference evidence="3 4" key="1">
    <citation type="submission" date="2019-08" db="EMBL/GenBank/DDBJ databases">
        <title>Genomes of Antarctic Bizionia species.</title>
        <authorList>
            <person name="Bowman J.P."/>
        </authorList>
    </citation>
    <scope>NUCLEOTIDE SEQUENCE [LARGE SCALE GENOMIC DNA]</scope>
    <source>
        <strain evidence="3 4">APA-1</strain>
    </source>
</reference>
<feature type="region of interest" description="Disordered" evidence="1">
    <location>
        <begin position="170"/>
        <end position="204"/>
    </location>
</feature>
<proteinExistence type="predicted"/>
<dbReference type="NCBIfam" id="TIGR01200">
    <property type="entry name" value="GLPGLI"/>
    <property type="match status" value="1"/>
</dbReference>
<evidence type="ECO:0000256" key="1">
    <source>
        <dbReference type="SAM" id="MobiDB-lite"/>
    </source>
</evidence>
<dbReference type="InterPro" id="IPR005901">
    <property type="entry name" value="GLPGLI"/>
</dbReference>
<sequence>MNQFYKLLAILCLTLSTSTYNYAQQDFQGQAYYQTKTTMDLDNWGGRQMSEQQKKQIMERMKTMLEKTYVLTFSQTESTYKEEEKLEAPGSGRGFGMMSSFTGGAQYKNIKDKQMIQEQEFFGKQFLIVDELKDLDWELSGETRQIGQYMCFKATAVKKVDEFDWTSMRRRSRDDDKKEDKEKSQDSVKTETDSTTTDSTSKDFMADIEVPKEITVTAWYTPQIPVNNGPGEYGGLPGLILEINADRTTMLCSKIVLNPSEKEAIKKPSKGKEVTREEYNTIMKQKMEEMREMYGGRGGRGGGRGR</sequence>
<name>A0A5D0R232_9FLAO</name>
<evidence type="ECO:0000256" key="2">
    <source>
        <dbReference type="SAM" id="SignalP"/>
    </source>
</evidence>
<feature type="signal peptide" evidence="2">
    <location>
        <begin position="1"/>
        <end position="23"/>
    </location>
</feature>
<evidence type="ECO:0000313" key="3">
    <source>
        <dbReference type="EMBL" id="TYB75582.1"/>
    </source>
</evidence>
<feature type="compositionally biased region" description="Basic and acidic residues" evidence="1">
    <location>
        <begin position="172"/>
        <end position="192"/>
    </location>
</feature>
<protein>
    <submittedName>
        <fullName evidence="3">GLPGLI family protein</fullName>
    </submittedName>
</protein>
<keyword evidence="2" id="KW-0732">Signal</keyword>
<gene>
    <name evidence="3" type="ORF">ES675_05530</name>
</gene>